<comment type="caution">
    <text evidence="2">The sequence shown here is derived from an EMBL/GenBank/DDBJ whole genome shotgun (WGS) entry which is preliminary data.</text>
</comment>
<feature type="repeat" description="TPR" evidence="1">
    <location>
        <begin position="111"/>
        <end position="144"/>
    </location>
</feature>
<dbReference type="InterPro" id="IPR019734">
    <property type="entry name" value="TPR_rpt"/>
</dbReference>
<dbReference type="PANTHER" id="PTHR43681:SF1">
    <property type="entry name" value="SARCALUMENIN"/>
    <property type="match status" value="1"/>
</dbReference>
<dbReference type="RefSeq" id="WP_389360292.1">
    <property type="nucleotide sequence ID" value="NZ_JBIACK010000003.1"/>
</dbReference>
<dbReference type="EMBL" id="JBIACK010000003">
    <property type="protein sequence ID" value="MFE8700783.1"/>
    <property type="molecule type" value="Genomic_DNA"/>
</dbReference>
<dbReference type="PROSITE" id="PS50005">
    <property type="entry name" value="TPR"/>
    <property type="match status" value="1"/>
</dbReference>
<evidence type="ECO:0000313" key="3">
    <source>
        <dbReference type="Proteomes" id="UP001601059"/>
    </source>
</evidence>
<protein>
    <submittedName>
        <fullName evidence="2">Tetratricopeptide repeat protein</fullName>
    </submittedName>
</protein>
<evidence type="ECO:0000256" key="1">
    <source>
        <dbReference type="PROSITE-ProRule" id="PRU00339"/>
    </source>
</evidence>
<keyword evidence="3" id="KW-1185">Reference proteome</keyword>
<dbReference type="Proteomes" id="UP001601059">
    <property type="component" value="Unassembled WGS sequence"/>
</dbReference>
<name>A0ABW6K996_9BACI</name>
<dbReference type="InterPro" id="IPR011990">
    <property type="entry name" value="TPR-like_helical_dom_sf"/>
</dbReference>
<keyword evidence="1" id="KW-0802">TPR repeat</keyword>
<dbReference type="SUPFAM" id="SSF48452">
    <property type="entry name" value="TPR-like"/>
    <property type="match status" value="1"/>
</dbReference>
<reference evidence="2 3" key="1">
    <citation type="submission" date="2024-08" db="EMBL/GenBank/DDBJ databases">
        <title>Two novel Cytobacillus novel species.</title>
        <authorList>
            <person name="Liu G."/>
        </authorList>
    </citation>
    <scope>NUCLEOTIDE SEQUENCE [LARGE SCALE GENOMIC DNA]</scope>
    <source>
        <strain evidence="2 3">FJAT-54145</strain>
    </source>
</reference>
<dbReference type="InterPro" id="IPR051943">
    <property type="entry name" value="TRAFAC_Dynamin-like_GTPase"/>
</dbReference>
<proteinExistence type="predicted"/>
<organism evidence="2 3">
    <name type="scientific">Cytobacillus spartinae</name>
    <dbReference type="NCBI Taxonomy" id="3299023"/>
    <lineage>
        <taxon>Bacteria</taxon>
        <taxon>Bacillati</taxon>
        <taxon>Bacillota</taxon>
        <taxon>Bacilli</taxon>
        <taxon>Bacillales</taxon>
        <taxon>Bacillaceae</taxon>
        <taxon>Cytobacillus</taxon>
    </lineage>
</organism>
<gene>
    <name evidence="2" type="ORF">ACFYKX_09165</name>
</gene>
<evidence type="ECO:0000313" key="2">
    <source>
        <dbReference type="EMBL" id="MFE8700783.1"/>
    </source>
</evidence>
<dbReference type="PANTHER" id="PTHR43681">
    <property type="entry name" value="TRANSMEMBRANE GTPASE FZO"/>
    <property type="match status" value="1"/>
</dbReference>
<dbReference type="Gene3D" id="1.25.40.10">
    <property type="entry name" value="Tetratricopeptide repeat domain"/>
    <property type="match status" value="1"/>
</dbReference>
<sequence>MTSEKELLTKSYYEHLLEGKEGHPIQILSEMYMDEKKKEIPDFSSIRFCQGEVYFLYKDYEAAIFKWEHIDDDLKAWALKNIADAHYEMDLLAIAEDYYKSVKTDSVSLKMEVLLQLFSLKKRLGKLEEANHYIKSAVNLNPDYRNVTEIARTFFEEYKDWSSAIELANREAVRTERLSWFKVLKQYVEQGYTVKIKPEHFIEALQTLYDLDQLEFENLAALLWNSYKQTNSYFPWLNEINRFLTDVDLEGPYRWNKLPNLYEESYFELISGKFLIRDISELMKFYLTNWMRISSGSNIIVSSSAALAWSEFYPDCLDASMVEMAANSHHMSSQYPYGMEDGWRFYAFIKNWSKKEGLLVGDGHYESHRPNPEELPTSEVLSMIKQMIETLIKQRVQKENAFINKIQWNEELSSKLNGVHHQLSDLEVEKVRAIQKSFRNLKIEFRQSLMVKIPELLQSCSDMVKEDSDFGKLHIEINEEMNKRIADYLEDTATQDFQNSIQGWIRDSQDDLRACQTFLVEVSESIHKQYGGEKLILNCDFKVLDDWRRDASRMTNGLVHLEKTNILMRSTLSQLFMKSVGTLFGQIGQLAKNKEKLQSKYKQFIESADYSESAQAIINPFFQQLELFEKSIERDINQFFSTPYEMLNLAITEAHDHVHKNKAGLNKMKENPEIYSDPLTLFKLKLRQYELMNRVGELSSERS</sequence>
<accession>A0ABW6K996</accession>